<gene>
    <name evidence="9" type="ordered locus">bgla_2g26170</name>
</gene>
<dbReference type="Gene3D" id="1.10.1370.10">
    <property type="entry name" value="Neurolysin, domain 3"/>
    <property type="match status" value="1"/>
</dbReference>
<dbReference type="KEGG" id="bgd:bgla_2g26170"/>
<comment type="cofactor">
    <cofactor evidence="7">
        <name>Zn(2+)</name>
        <dbReference type="ChEBI" id="CHEBI:29105"/>
    </cofactor>
    <text evidence="7">Binds 1 zinc ion.</text>
</comment>
<dbReference type="InterPro" id="IPR024077">
    <property type="entry name" value="Neurolysin/TOP_dom2"/>
</dbReference>
<evidence type="ECO:0000256" key="5">
    <source>
        <dbReference type="ARBA" id="ARBA00022833"/>
    </source>
</evidence>
<evidence type="ECO:0000256" key="6">
    <source>
        <dbReference type="ARBA" id="ARBA00023049"/>
    </source>
</evidence>
<evidence type="ECO:0000256" key="2">
    <source>
        <dbReference type="ARBA" id="ARBA00022670"/>
    </source>
</evidence>
<dbReference type="Gene3D" id="3.40.390.10">
    <property type="entry name" value="Collagenase (Catalytic Domain)"/>
    <property type="match status" value="1"/>
</dbReference>
<dbReference type="RefSeq" id="WP_013691368.1">
    <property type="nucleotide sequence ID" value="NC_015376.1"/>
</dbReference>
<dbReference type="PANTHER" id="PTHR43660">
    <property type="entry name" value="DIPEPTIDYL CARBOXYPEPTIDASE"/>
    <property type="match status" value="1"/>
</dbReference>
<keyword evidence="10" id="KW-1185">Reference proteome</keyword>
<dbReference type="Pfam" id="PF01432">
    <property type="entry name" value="Peptidase_M3"/>
    <property type="match status" value="1"/>
</dbReference>
<dbReference type="SUPFAM" id="SSF55486">
    <property type="entry name" value="Metalloproteases ('zincins'), catalytic domain"/>
    <property type="match status" value="1"/>
</dbReference>
<dbReference type="InterPro" id="IPR001567">
    <property type="entry name" value="Pept_M3A_M3B_dom"/>
</dbReference>
<evidence type="ECO:0000256" key="1">
    <source>
        <dbReference type="ARBA" id="ARBA00006040"/>
    </source>
</evidence>
<dbReference type="Gene3D" id="1.10.1370.40">
    <property type="match status" value="1"/>
</dbReference>
<dbReference type="GO" id="GO:0046872">
    <property type="term" value="F:metal ion binding"/>
    <property type="evidence" value="ECO:0007669"/>
    <property type="project" value="UniProtKB-UniRule"/>
</dbReference>
<keyword evidence="2 7" id="KW-0645">Protease</keyword>
<keyword evidence="3 7" id="KW-0479">Metal-binding</keyword>
<evidence type="ECO:0000256" key="4">
    <source>
        <dbReference type="ARBA" id="ARBA00022801"/>
    </source>
</evidence>
<dbReference type="CDD" id="cd06456">
    <property type="entry name" value="M3A_DCP"/>
    <property type="match status" value="1"/>
</dbReference>
<evidence type="ECO:0000259" key="8">
    <source>
        <dbReference type="Pfam" id="PF01432"/>
    </source>
</evidence>
<evidence type="ECO:0000313" key="9">
    <source>
        <dbReference type="EMBL" id="AEA65042.1"/>
    </source>
</evidence>
<dbReference type="GO" id="GO:0004222">
    <property type="term" value="F:metalloendopeptidase activity"/>
    <property type="evidence" value="ECO:0007669"/>
    <property type="project" value="InterPro"/>
</dbReference>
<dbReference type="InterPro" id="IPR034005">
    <property type="entry name" value="M3A_DCP"/>
</dbReference>
<dbReference type="InterPro" id="IPR024079">
    <property type="entry name" value="MetalloPept_cat_dom_sf"/>
</dbReference>
<sequence>MTVTLPNPLLTDWKEAGEFPPFTKIRPEHFVPAVAQLAKAHLEQIGTIASNTEPATFENTVIAYDATGAHIERIAALFEILRLTVGTDELWAVEAEVSAALAAHHAAARSHGPFFARLDTIFQARHALGLAEDERRLLERIHADHVRNGVHLSAPDALRFNAVKARLAELYVKFNQNLLTSTDAFTLVLTSEDELAGLPEFVRRPAHAPQHAGEPNQYIFTLKYSSVVPFLTYSTRRDLRERIWRAWTNRGTESAVDNRPVIRETIALRTELAHLLGFEHFAHYALSDRMAGTPQAARELLERLWSPAKALCESELEALRRLAAELGEPVEIEPWDWRYLTERLRARRFNIDAGFVSKHLELESCIRAAFNCAYRLFGLSFRERHDAVLHHRDARLWDVEQRGRLIGYFIADYYARDRKTSGAWESEFRMRCDGLEASLPIVINSASFQGSRHTSTELSIHDVRTLFHEFGHALHSLLSGVRFRGLSGTRVYRDFVEFPSHLFENWMLDETLLATHAKHAETGDPIPDSLISSLRASTRFNEGYELVRYIASALLDIDLHSVTSATDLDIDEFQWNCFERLGVPLEADVNHRLPYFRHLFDGDDYAAGYYGYLWAQVLEADAFEAFVERGDRFDEELAAKLHDKLLSVGNSVDPESAFREFRGRAPDPMALARKRGVDAALATDLGTA</sequence>
<proteinExistence type="inferred from homology"/>
<dbReference type="GO" id="GO:0005829">
    <property type="term" value="C:cytosol"/>
    <property type="evidence" value="ECO:0007669"/>
    <property type="project" value="TreeGrafter"/>
</dbReference>
<dbReference type="HOGENOM" id="CLU_001805_4_0_4"/>
<keyword evidence="6 7" id="KW-0482">Metalloprotease</keyword>
<name>F2LQV3_BURGS</name>
<dbReference type="EMBL" id="CP002600">
    <property type="protein sequence ID" value="AEA65042.1"/>
    <property type="molecule type" value="Genomic_DNA"/>
</dbReference>
<dbReference type="STRING" id="999541.bgla_2g26170"/>
<dbReference type="Proteomes" id="UP000008316">
    <property type="component" value="Chromosome 2"/>
</dbReference>
<evidence type="ECO:0000256" key="7">
    <source>
        <dbReference type="RuleBase" id="RU003435"/>
    </source>
</evidence>
<organism evidence="9 10">
    <name type="scientific">Burkholderia gladioli (strain BSR3)</name>
    <dbReference type="NCBI Taxonomy" id="999541"/>
    <lineage>
        <taxon>Bacteria</taxon>
        <taxon>Pseudomonadati</taxon>
        <taxon>Pseudomonadota</taxon>
        <taxon>Betaproteobacteria</taxon>
        <taxon>Burkholderiales</taxon>
        <taxon>Burkholderiaceae</taxon>
        <taxon>Burkholderia</taxon>
    </lineage>
</organism>
<evidence type="ECO:0000313" key="10">
    <source>
        <dbReference type="Proteomes" id="UP000008316"/>
    </source>
</evidence>
<feature type="domain" description="Peptidase M3A/M3B catalytic" evidence="8">
    <location>
        <begin position="230"/>
        <end position="675"/>
    </location>
</feature>
<dbReference type="PANTHER" id="PTHR43660:SF1">
    <property type="entry name" value="DIPEPTIDYL CARBOXYPEPTIDASE"/>
    <property type="match status" value="1"/>
</dbReference>
<reference evidence="9 10" key="1">
    <citation type="journal article" date="2011" name="J. Bacteriol.">
        <title>Complete genome sequence of Burkholderia gladioli BSR3.</title>
        <authorList>
            <person name="Seo Y.S."/>
            <person name="Lim J."/>
            <person name="Choi B.S."/>
            <person name="Kim H."/>
            <person name="Goo E."/>
            <person name="Lee B."/>
            <person name="Lim J.S."/>
            <person name="Choi I.Y."/>
            <person name="Moon J.S."/>
            <person name="Kim J."/>
            <person name="Hwang I."/>
        </authorList>
    </citation>
    <scope>NUCLEOTIDE SEQUENCE [LARGE SCALE GENOMIC DNA]</scope>
    <source>
        <strain evidence="9 10">BSR3</strain>
    </source>
</reference>
<accession>F2LQV3</accession>
<keyword evidence="4 7" id="KW-0378">Hydrolase</keyword>
<evidence type="ECO:0000256" key="3">
    <source>
        <dbReference type="ARBA" id="ARBA00022723"/>
    </source>
</evidence>
<dbReference type="eggNOG" id="COG0339">
    <property type="taxonomic scope" value="Bacteria"/>
</dbReference>
<dbReference type="InterPro" id="IPR045090">
    <property type="entry name" value="Pept_M3A_M3B"/>
</dbReference>
<dbReference type="GO" id="GO:0004180">
    <property type="term" value="F:carboxypeptidase activity"/>
    <property type="evidence" value="ECO:0007669"/>
    <property type="project" value="TreeGrafter"/>
</dbReference>
<comment type="similarity">
    <text evidence="1 7">Belongs to the peptidase M3 family.</text>
</comment>
<keyword evidence="5 7" id="KW-0862">Zinc</keyword>
<protein>
    <submittedName>
        <fullName evidence="9">Peptidyl-dipeptidase Dcp</fullName>
    </submittedName>
</protein>
<dbReference type="GO" id="GO:0006508">
    <property type="term" value="P:proteolysis"/>
    <property type="evidence" value="ECO:0007669"/>
    <property type="project" value="UniProtKB-KW"/>
</dbReference>
<dbReference type="AlphaFoldDB" id="F2LQV3"/>